<feature type="compositionally biased region" description="Basic and acidic residues" evidence="1">
    <location>
        <begin position="727"/>
        <end position="744"/>
    </location>
</feature>
<gene>
    <name evidence="2" type="ORF">CONLIGDRAFT_669972</name>
</gene>
<dbReference type="OrthoDB" id="4966at2759"/>
<organism evidence="2 3">
    <name type="scientific">Coniochaeta ligniaria NRRL 30616</name>
    <dbReference type="NCBI Taxonomy" id="1408157"/>
    <lineage>
        <taxon>Eukaryota</taxon>
        <taxon>Fungi</taxon>
        <taxon>Dikarya</taxon>
        <taxon>Ascomycota</taxon>
        <taxon>Pezizomycotina</taxon>
        <taxon>Sordariomycetes</taxon>
        <taxon>Sordariomycetidae</taxon>
        <taxon>Coniochaetales</taxon>
        <taxon>Coniochaetaceae</taxon>
        <taxon>Coniochaeta</taxon>
    </lineage>
</organism>
<feature type="compositionally biased region" description="Acidic residues" evidence="1">
    <location>
        <begin position="710"/>
        <end position="726"/>
    </location>
</feature>
<name>A0A1J7ISZ1_9PEZI</name>
<dbReference type="STRING" id="1408157.A0A1J7ISZ1"/>
<evidence type="ECO:0000313" key="2">
    <source>
        <dbReference type="EMBL" id="OIW30291.1"/>
    </source>
</evidence>
<feature type="region of interest" description="Disordered" evidence="1">
    <location>
        <begin position="696"/>
        <end position="748"/>
    </location>
</feature>
<feature type="region of interest" description="Disordered" evidence="1">
    <location>
        <begin position="769"/>
        <end position="792"/>
    </location>
</feature>
<feature type="compositionally biased region" description="Acidic residues" evidence="1">
    <location>
        <begin position="774"/>
        <end position="785"/>
    </location>
</feature>
<feature type="region of interest" description="Disordered" evidence="1">
    <location>
        <begin position="70"/>
        <end position="95"/>
    </location>
</feature>
<proteinExistence type="predicted"/>
<accession>A0A1J7ISZ1</accession>
<feature type="region of interest" description="Disordered" evidence="1">
    <location>
        <begin position="1"/>
        <end position="27"/>
    </location>
</feature>
<reference evidence="2 3" key="1">
    <citation type="submission" date="2016-10" db="EMBL/GenBank/DDBJ databases">
        <title>Draft genome sequence of Coniochaeta ligniaria NRRL30616, a lignocellulolytic fungus for bioabatement of inhibitors in plant biomass hydrolysates.</title>
        <authorList>
            <consortium name="DOE Joint Genome Institute"/>
            <person name="Jimenez D.J."/>
            <person name="Hector R.E."/>
            <person name="Riley R."/>
            <person name="Sun H."/>
            <person name="Grigoriev I.V."/>
            <person name="Van Elsas J.D."/>
            <person name="Nichols N.N."/>
        </authorList>
    </citation>
    <scope>NUCLEOTIDE SEQUENCE [LARGE SCALE GENOMIC DNA]</scope>
    <source>
        <strain evidence="2 3">NRRL 30616</strain>
    </source>
</reference>
<feature type="region of interest" description="Disordered" evidence="1">
    <location>
        <begin position="170"/>
        <end position="199"/>
    </location>
</feature>
<dbReference type="AlphaFoldDB" id="A0A1J7ISZ1"/>
<evidence type="ECO:0000256" key="1">
    <source>
        <dbReference type="SAM" id="MobiDB-lite"/>
    </source>
</evidence>
<dbReference type="Proteomes" id="UP000182658">
    <property type="component" value="Unassembled WGS sequence"/>
</dbReference>
<keyword evidence="3" id="KW-1185">Reference proteome</keyword>
<dbReference type="InParanoid" id="A0A1J7ISZ1"/>
<sequence length="792" mass="88840">MSFPFAPSWTAPSGSAGPQQRLPFPRYNGQSIEQLQSEMNDEVPDNYNTGAAQQRLQAVEAARATATSNDINRDGMSLGVPAPDQYPTRLLPNPTKRKRYSIDDVTFQLGKVRVNKAGQANINIIPPDDEKVDYFNTFRRASDWDKHVDDDFHTLPSDLQDSLRQALTTRTVSQRKASDRIARELSGTTRPDSSPSNKSSFDLIKSISSSIEILVSVGKHLRPRDILNLYSTSRDFHATLDTHMRSSVLVWARHSCRPAADIFPHHFYLVHARSTRTRDIVASLARRGHRLPPGTATTLLKLWLVLDLPTNADRCAVMRSTAYFTRQDLYRCLVFLVKLLMRFNDPLYGPDHGVLMELMLGQRGLTPLWRLLRGKGYTALREVVAAKIRYDVRPTVAEREAGTPVMGVAVDEMGGEHLEGWGRGGEHLLRPDELVARECARRGIEAHECIEAMAVYGHVDIALAVDLTPEVEELYMSDEELPGEIPVEERGRRDVLVHGGGGNVPFQDGEWTPKIVRKAKWETLSEEERRAIEEDDKDEVLKSLVWEEDSRVLSSEEVSEESDGSEGMVSVADVRDHRKMKGKMVDRVKGGKNLWVFDDDSVLGGDSEDDGTDDISDEESDVGIHSRVSSSNMPELQSRVCSSINSIPVMTPRLVADSPDLVGIGLHDGHHMMDMDEMDLDDENMDSTLLASSLTATPLKCAASQQPERSDEESSEEEDSDDGLDDEERKRIADKRDEELRAQADDYYSEDELEYDWDAWKELATLTIQARGDGDDEGGGDEEEVRDYPRLY</sequence>
<feature type="compositionally biased region" description="Polar residues" evidence="1">
    <location>
        <begin position="186"/>
        <end position="198"/>
    </location>
</feature>
<dbReference type="EMBL" id="KV875097">
    <property type="protein sequence ID" value="OIW30291.1"/>
    <property type="molecule type" value="Genomic_DNA"/>
</dbReference>
<evidence type="ECO:0000313" key="3">
    <source>
        <dbReference type="Proteomes" id="UP000182658"/>
    </source>
</evidence>
<protein>
    <submittedName>
        <fullName evidence="2">Uncharacterized protein</fullName>
    </submittedName>
</protein>